<dbReference type="AlphaFoldDB" id="A0A443SM77"/>
<keyword evidence="3" id="KW-0378">Hydrolase</keyword>
<dbReference type="Pfam" id="PF00561">
    <property type="entry name" value="Abhydrolase_1"/>
    <property type="match status" value="1"/>
</dbReference>
<feature type="domain" description="Phosphatidylserine Lipase ABHD16 N-terminal" evidence="2">
    <location>
        <begin position="3"/>
        <end position="137"/>
    </location>
</feature>
<dbReference type="VEuPathDB" id="VectorBase:LDEU003412"/>
<dbReference type="STRING" id="299467.A0A443SM77"/>
<dbReference type="Gene3D" id="3.40.50.1820">
    <property type="entry name" value="alpha/beta hydrolase"/>
    <property type="match status" value="1"/>
</dbReference>
<gene>
    <name evidence="3" type="ORF">B4U80_08096</name>
</gene>
<dbReference type="PANTHER" id="PTHR12277">
    <property type="entry name" value="ALPHA/BETA HYDROLASE DOMAIN-CONTAINING PROTEIN"/>
    <property type="match status" value="1"/>
</dbReference>
<dbReference type="GO" id="GO:0052651">
    <property type="term" value="P:monoacylglycerol catabolic process"/>
    <property type="evidence" value="ECO:0007669"/>
    <property type="project" value="TreeGrafter"/>
</dbReference>
<protein>
    <submittedName>
        <fullName evidence="3">Abhydrolase domain-containing protein 16A-like protein</fullName>
    </submittedName>
</protein>
<proteinExistence type="predicted"/>
<sequence length="551" mass="62620">MYTFLNFVLGPRLYRIYKTESREGRNYGANALEKWTDNVLKIISLTYSITVYSSPVLLTILYRRGHFTLNVGNETYLFMVRFLGTVSTILISAYCMRGYARYSNVDYRSFIYEYTRLTNSNASPTVVKKALSSFEYEFSYWPIEYDASKSSLLDPKKPPKPLEIKESHSILSAILRLPLKLISAIAIHTFGKRMMYPGSVGLLQTALDPVLREGRTKLIENYKGNRCRLQTLDNNTIDAMFIDRRDSGNEIGKTLVIGCEGNAGFYEIGTISTPLEKGYKYSLLQRYSVLGWNHPGFGGSTGCPFPDQEVNAIDAVIKFAIENLGFKINEIILFAWSIGGYPATWAAMQYPEVKGLILDASFDDVVPLAVSKMPSSWKPLVVTAIKTYFNLNNSLNLNYFSGPVLFVRRTKDEIINTDEAEPLRTNRANDMLIKLFKQRFPKLFESEDVMWALLDWLSGDQMQQRRIVNQYNVSDELCLATLASYVEKAGAHYPVMIGEEINADEKIRLILYLATKHLVNYESTHCTPLPVQLFTEPFDLFNAISPKASKL</sequence>
<dbReference type="GO" id="GO:0004620">
    <property type="term" value="F:phospholipase activity"/>
    <property type="evidence" value="ECO:0007669"/>
    <property type="project" value="TreeGrafter"/>
</dbReference>
<dbReference type="InterPro" id="IPR029058">
    <property type="entry name" value="AB_hydrolase_fold"/>
</dbReference>
<dbReference type="SUPFAM" id="SSF53474">
    <property type="entry name" value="alpha/beta-Hydrolases"/>
    <property type="match status" value="1"/>
</dbReference>
<dbReference type="OrthoDB" id="6412627at2759"/>
<evidence type="ECO:0000313" key="3">
    <source>
        <dbReference type="EMBL" id="RWS28627.1"/>
    </source>
</evidence>
<organism evidence="3 4">
    <name type="scientific">Leptotrombidium deliense</name>
    <dbReference type="NCBI Taxonomy" id="299467"/>
    <lineage>
        <taxon>Eukaryota</taxon>
        <taxon>Metazoa</taxon>
        <taxon>Ecdysozoa</taxon>
        <taxon>Arthropoda</taxon>
        <taxon>Chelicerata</taxon>
        <taxon>Arachnida</taxon>
        <taxon>Acari</taxon>
        <taxon>Acariformes</taxon>
        <taxon>Trombidiformes</taxon>
        <taxon>Prostigmata</taxon>
        <taxon>Anystina</taxon>
        <taxon>Parasitengona</taxon>
        <taxon>Trombiculoidea</taxon>
        <taxon>Trombiculidae</taxon>
        <taxon>Leptotrombidium</taxon>
    </lineage>
</organism>
<dbReference type="GO" id="GO:0006660">
    <property type="term" value="P:phosphatidylserine catabolic process"/>
    <property type="evidence" value="ECO:0007669"/>
    <property type="project" value="TreeGrafter"/>
</dbReference>
<keyword evidence="4" id="KW-1185">Reference proteome</keyword>
<evidence type="ECO:0000259" key="2">
    <source>
        <dbReference type="Pfam" id="PF22990"/>
    </source>
</evidence>
<dbReference type="GO" id="GO:0047372">
    <property type="term" value="F:monoacylglycerol lipase activity"/>
    <property type="evidence" value="ECO:0007669"/>
    <property type="project" value="TreeGrafter"/>
</dbReference>
<reference evidence="3 4" key="1">
    <citation type="journal article" date="2018" name="Gigascience">
        <title>Genomes of trombidid mites reveal novel predicted allergens and laterally-transferred genes associated with secondary metabolism.</title>
        <authorList>
            <person name="Dong X."/>
            <person name="Chaisiri K."/>
            <person name="Xia D."/>
            <person name="Armstrong S.D."/>
            <person name="Fang Y."/>
            <person name="Donnelly M.J."/>
            <person name="Kadowaki T."/>
            <person name="McGarry J.W."/>
            <person name="Darby A.C."/>
            <person name="Makepeace B.L."/>
        </authorList>
    </citation>
    <scope>NUCLEOTIDE SEQUENCE [LARGE SCALE GENOMIC DNA]</scope>
    <source>
        <strain evidence="3">UoL-UT</strain>
    </source>
</reference>
<name>A0A443SM77_9ACAR</name>
<comment type="caution">
    <text evidence="3">The sequence shown here is derived from an EMBL/GenBank/DDBJ whole genome shotgun (WGS) entry which is preliminary data.</text>
</comment>
<dbReference type="Pfam" id="PF22990">
    <property type="entry name" value="ABHD16_N"/>
    <property type="match status" value="1"/>
</dbReference>
<dbReference type="GO" id="GO:0012505">
    <property type="term" value="C:endomembrane system"/>
    <property type="evidence" value="ECO:0007669"/>
    <property type="project" value="TreeGrafter"/>
</dbReference>
<accession>A0A443SM77</accession>
<dbReference type="PANTHER" id="PTHR12277:SF72">
    <property type="entry name" value="BAT5L PROTEIN"/>
    <property type="match status" value="1"/>
</dbReference>
<dbReference type="EMBL" id="NCKV01001285">
    <property type="protein sequence ID" value="RWS28627.1"/>
    <property type="molecule type" value="Genomic_DNA"/>
</dbReference>
<dbReference type="InterPro" id="IPR000073">
    <property type="entry name" value="AB_hydrolase_1"/>
</dbReference>
<evidence type="ECO:0000313" key="4">
    <source>
        <dbReference type="Proteomes" id="UP000288716"/>
    </source>
</evidence>
<evidence type="ECO:0000259" key="1">
    <source>
        <dbReference type="Pfam" id="PF00561"/>
    </source>
</evidence>
<dbReference type="InterPro" id="IPR054518">
    <property type="entry name" value="ABHD16_N"/>
</dbReference>
<dbReference type="Proteomes" id="UP000288716">
    <property type="component" value="Unassembled WGS sequence"/>
</dbReference>
<feature type="domain" description="AB hydrolase-1" evidence="1">
    <location>
        <begin position="280"/>
        <end position="374"/>
    </location>
</feature>